<proteinExistence type="predicted"/>
<dbReference type="EMBL" id="CP012672">
    <property type="protein sequence ID" value="AUX28196.1"/>
    <property type="molecule type" value="Genomic_DNA"/>
</dbReference>
<organism evidence="1 2">
    <name type="scientific">Sorangium cellulosum</name>
    <name type="common">Polyangium cellulosum</name>
    <dbReference type="NCBI Taxonomy" id="56"/>
    <lineage>
        <taxon>Bacteria</taxon>
        <taxon>Pseudomonadati</taxon>
        <taxon>Myxococcota</taxon>
        <taxon>Polyangia</taxon>
        <taxon>Polyangiales</taxon>
        <taxon>Polyangiaceae</taxon>
        <taxon>Sorangium</taxon>
    </lineage>
</organism>
<gene>
    <name evidence="1" type="ORF">SOCE836_002640</name>
</gene>
<dbReference type="Proteomes" id="UP000295497">
    <property type="component" value="Chromosome"/>
</dbReference>
<dbReference type="RefSeq" id="WP_129572589.1">
    <property type="nucleotide sequence ID" value="NZ_CP012672.1"/>
</dbReference>
<accession>A0A4P2QFD6</accession>
<evidence type="ECO:0000313" key="1">
    <source>
        <dbReference type="EMBL" id="AUX28196.1"/>
    </source>
</evidence>
<sequence>MSNSIVLKTVDDAWAFFRGRVMDNIRAVDSGTMHIESTSDDDRVLAKFIQDHEGEFEERMIAGLSELAVARWDGSESVSDLDDLLRADIPSENDPPGVRRSPIEAIFRAFNPVLGLRLCWHLVWRHRVERWVWAAEFFATRLARAPVPPELPPEMCDALGSPRATPLPDVLPMDLEGWSPHDIEVAIEEYIGAPIEQIHARLRVGGGSGGGFLGPDERLGAFIWQDAARLRDLGVERDVLAARLDRCVLMSEQARVESGCWLHWANERRSMHRCSAWPASETG</sequence>
<reference evidence="1 2" key="1">
    <citation type="submission" date="2015-09" db="EMBL/GenBank/DDBJ databases">
        <title>Sorangium comparison.</title>
        <authorList>
            <person name="Zaburannyi N."/>
            <person name="Bunk B."/>
            <person name="Overmann J."/>
            <person name="Mueller R."/>
        </authorList>
    </citation>
    <scope>NUCLEOTIDE SEQUENCE [LARGE SCALE GENOMIC DNA]</scope>
    <source>
        <strain evidence="1 2">So ce836</strain>
    </source>
</reference>
<evidence type="ECO:0000313" key="2">
    <source>
        <dbReference type="Proteomes" id="UP000295497"/>
    </source>
</evidence>
<dbReference type="AlphaFoldDB" id="A0A4P2QFD6"/>
<name>A0A4P2QFD6_SORCE</name>
<protein>
    <submittedName>
        <fullName evidence="1">Uncharacterized protein</fullName>
    </submittedName>
</protein>